<protein>
    <recommendedName>
        <fullName evidence="1">Little elongation complex subunit 1 C-terminal domain-containing protein</fullName>
    </recommendedName>
</protein>
<evidence type="ECO:0000259" key="1">
    <source>
        <dbReference type="Pfam" id="PF25817"/>
    </source>
</evidence>
<sequence length="359" mass="40602">MLTVHFAKTTPHPLSSFVLLRQNMQFLFQDACHQLLQAPPRPDQEKEVISVLCTNNTSSAHLMISSIENEVQKMLRNPQPNTNHLQALCRVYTGICRQRKDFERAQIFAYNILFADSPDAAKMILFMFTTWPKVFSYNSLLCQAIHAVTKLKTPAELLSCVSQYLGWDKKPPCDIDTVIFKTLSEIRSGSTLSFVKHDRYGIDLAPEAWQHIFTVQLLCTNKDWKWTYGNLLSKELWPLMNSWVSQSRDQQIPVSDITVSTVLRLIGRLGQLGIKQKCVSSVMTVANVINTFGRDGKSEGVPWEVQLAAIYCIYDLSPCNPKSALEALAGWREETSQRVPPGITSCINQMASLCRLVKS</sequence>
<proteinExistence type="predicted"/>
<dbReference type="EMBL" id="OZ035829">
    <property type="protein sequence ID" value="CAL1610751.1"/>
    <property type="molecule type" value="Genomic_DNA"/>
</dbReference>
<feature type="domain" description="Little elongation complex subunit 1 C-terminal" evidence="1">
    <location>
        <begin position="160"/>
        <end position="350"/>
    </location>
</feature>
<dbReference type="Proteomes" id="UP001497482">
    <property type="component" value="Chromosome 7"/>
</dbReference>
<dbReference type="InterPro" id="IPR057881">
    <property type="entry name" value="ICE1_C"/>
</dbReference>
<gene>
    <name evidence="2" type="ORF">KC01_LOCUS37304</name>
</gene>
<dbReference type="AlphaFoldDB" id="A0AAV2MBJ8"/>
<reference evidence="2 3" key="1">
    <citation type="submission" date="2024-04" db="EMBL/GenBank/DDBJ databases">
        <authorList>
            <person name="Waldvogel A.-M."/>
            <person name="Schoenle A."/>
        </authorList>
    </citation>
    <scope>NUCLEOTIDE SEQUENCE [LARGE SCALE GENOMIC DNA]</scope>
</reference>
<evidence type="ECO:0000313" key="2">
    <source>
        <dbReference type="EMBL" id="CAL1610751.1"/>
    </source>
</evidence>
<evidence type="ECO:0000313" key="3">
    <source>
        <dbReference type="Proteomes" id="UP001497482"/>
    </source>
</evidence>
<organism evidence="2 3">
    <name type="scientific">Knipowitschia caucasica</name>
    <name type="common">Caucasian dwarf goby</name>
    <name type="synonym">Pomatoschistus caucasicus</name>
    <dbReference type="NCBI Taxonomy" id="637954"/>
    <lineage>
        <taxon>Eukaryota</taxon>
        <taxon>Metazoa</taxon>
        <taxon>Chordata</taxon>
        <taxon>Craniata</taxon>
        <taxon>Vertebrata</taxon>
        <taxon>Euteleostomi</taxon>
        <taxon>Actinopterygii</taxon>
        <taxon>Neopterygii</taxon>
        <taxon>Teleostei</taxon>
        <taxon>Neoteleostei</taxon>
        <taxon>Acanthomorphata</taxon>
        <taxon>Gobiaria</taxon>
        <taxon>Gobiiformes</taxon>
        <taxon>Gobioidei</taxon>
        <taxon>Gobiidae</taxon>
        <taxon>Gobiinae</taxon>
        <taxon>Knipowitschia</taxon>
    </lineage>
</organism>
<dbReference type="Pfam" id="PF25817">
    <property type="entry name" value="ICE1_C"/>
    <property type="match status" value="1"/>
</dbReference>
<name>A0AAV2MBJ8_KNICA</name>
<keyword evidence="3" id="KW-1185">Reference proteome</keyword>
<accession>A0AAV2MBJ8</accession>